<dbReference type="Gene3D" id="2.40.10.10">
    <property type="entry name" value="Trypsin-like serine proteases"/>
    <property type="match status" value="2"/>
</dbReference>
<keyword evidence="6" id="KW-1185">Reference proteome</keyword>
<evidence type="ECO:0000313" key="6">
    <source>
        <dbReference type="Proteomes" id="UP001627154"/>
    </source>
</evidence>
<dbReference type="PRINTS" id="PR00722">
    <property type="entry name" value="CHYMOTRYPSIN"/>
</dbReference>
<keyword evidence="3" id="KW-0732">Signal</keyword>
<evidence type="ECO:0000256" key="1">
    <source>
        <dbReference type="ARBA" id="ARBA00023157"/>
    </source>
</evidence>
<dbReference type="InterPro" id="IPR018114">
    <property type="entry name" value="TRYPSIN_HIS"/>
</dbReference>
<dbReference type="InterPro" id="IPR001254">
    <property type="entry name" value="Trypsin_dom"/>
</dbReference>
<name>A0ABD2X809_9HYME</name>
<feature type="domain" description="Peptidase S1" evidence="4">
    <location>
        <begin position="23"/>
        <end position="260"/>
    </location>
</feature>
<dbReference type="InterPro" id="IPR051487">
    <property type="entry name" value="Ser/Thr_Proteases_Immune/Dev"/>
</dbReference>
<dbReference type="SUPFAM" id="SSF50494">
    <property type="entry name" value="Trypsin-like serine proteases"/>
    <property type="match status" value="1"/>
</dbReference>
<dbReference type="EMBL" id="JBJJXI010000045">
    <property type="protein sequence ID" value="KAL3401522.1"/>
    <property type="molecule type" value="Genomic_DNA"/>
</dbReference>
<protein>
    <recommendedName>
        <fullName evidence="4">Peptidase S1 domain-containing protein</fullName>
    </recommendedName>
</protein>
<evidence type="ECO:0000256" key="3">
    <source>
        <dbReference type="SAM" id="SignalP"/>
    </source>
</evidence>
<keyword evidence="1" id="KW-1015">Disulfide bond</keyword>
<dbReference type="InterPro" id="IPR043504">
    <property type="entry name" value="Peptidase_S1_PA_chymotrypsin"/>
</dbReference>
<comment type="similarity">
    <text evidence="2">Belongs to the peptidase S1 family. CLIP subfamily.</text>
</comment>
<dbReference type="SMART" id="SM00020">
    <property type="entry name" value="Tryp_SPc"/>
    <property type="match status" value="1"/>
</dbReference>
<gene>
    <name evidence="5" type="ORF">TKK_005346</name>
</gene>
<dbReference type="InterPro" id="IPR001314">
    <property type="entry name" value="Peptidase_S1A"/>
</dbReference>
<comment type="caution">
    <text evidence="5">The sequence shown here is derived from an EMBL/GenBank/DDBJ whole genome shotgun (WGS) entry which is preliminary data.</text>
</comment>
<proteinExistence type="inferred from homology"/>
<reference evidence="5 6" key="1">
    <citation type="journal article" date="2024" name="bioRxiv">
        <title>A reference genome for Trichogramma kaykai: A tiny desert-dwelling parasitoid wasp with competing sex-ratio distorters.</title>
        <authorList>
            <person name="Culotta J."/>
            <person name="Lindsey A.R."/>
        </authorList>
    </citation>
    <scope>NUCLEOTIDE SEQUENCE [LARGE SCALE GENOMIC DNA]</scope>
    <source>
        <strain evidence="5 6">KSX58</strain>
    </source>
</reference>
<dbReference type="PROSITE" id="PS00134">
    <property type="entry name" value="TRYPSIN_HIS"/>
    <property type="match status" value="1"/>
</dbReference>
<accession>A0ABD2X809</accession>
<organism evidence="5 6">
    <name type="scientific">Trichogramma kaykai</name>
    <dbReference type="NCBI Taxonomy" id="54128"/>
    <lineage>
        <taxon>Eukaryota</taxon>
        <taxon>Metazoa</taxon>
        <taxon>Ecdysozoa</taxon>
        <taxon>Arthropoda</taxon>
        <taxon>Hexapoda</taxon>
        <taxon>Insecta</taxon>
        <taxon>Pterygota</taxon>
        <taxon>Neoptera</taxon>
        <taxon>Endopterygota</taxon>
        <taxon>Hymenoptera</taxon>
        <taxon>Apocrita</taxon>
        <taxon>Proctotrupomorpha</taxon>
        <taxon>Chalcidoidea</taxon>
        <taxon>Trichogrammatidae</taxon>
        <taxon>Trichogramma</taxon>
    </lineage>
</organism>
<sequence>MNFLLILLLFGFFTAHQAARLRSLNGIRVNETTEFPYQASFQLNRTHFCGAVLITDQHALTAAHCVQPIVDEGKSDFALSIEVGEKILGSGQSYAVERISYHKDFVRNSHPLFMPNDIAVIRLAKRVELSEKVLPIDLPGPNDETPENATIITSGYGSAKRIQGFLSPMLRKTKSFALDSEECCKSRLHQVCDLTINHICGRVNRTRGTCVGDSGGPAAKGDRSVLIGIISGSGTWCGNGLPDIYTKVSHYIPYIRGELYREDKSVHPHVIIAPEKIELLEKVPRWYTRERILRYFALNLIQESIETEIINAPNSPINHDRMKKMFELGLKVQSFFDWMDKVIANKHKA</sequence>
<dbReference type="PANTHER" id="PTHR24256">
    <property type="entry name" value="TRYPTASE-RELATED"/>
    <property type="match status" value="1"/>
</dbReference>
<evidence type="ECO:0000313" key="5">
    <source>
        <dbReference type="EMBL" id="KAL3401522.1"/>
    </source>
</evidence>
<evidence type="ECO:0000259" key="4">
    <source>
        <dbReference type="PROSITE" id="PS50240"/>
    </source>
</evidence>
<evidence type="ECO:0000256" key="2">
    <source>
        <dbReference type="ARBA" id="ARBA00024195"/>
    </source>
</evidence>
<feature type="signal peptide" evidence="3">
    <location>
        <begin position="1"/>
        <end position="18"/>
    </location>
</feature>
<dbReference type="Proteomes" id="UP001627154">
    <property type="component" value="Unassembled WGS sequence"/>
</dbReference>
<dbReference type="InterPro" id="IPR009003">
    <property type="entry name" value="Peptidase_S1_PA"/>
</dbReference>
<dbReference type="Pfam" id="PF00089">
    <property type="entry name" value="Trypsin"/>
    <property type="match status" value="1"/>
</dbReference>
<dbReference type="AlphaFoldDB" id="A0ABD2X809"/>
<dbReference type="PROSITE" id="PS50240">
    <property type="entry name" value="TRYPSIN_DOM"/>
    <property type="match status" value="1"/>
</dbReference>
<dbReference type="CDD" id="cd00190">
    <property type="entry name" value="Tryp_SPc"/>
    <property type="match status" value="1"/>
</dbReference>
<feature type="chain" id="PRO_5044893354" description="Peptidase S1 domain-containing protein" evidence="3">
    <location>
        <begin position="19"/>
        <end position="349"/>
    </location>
</feature>
<dbReference type="FunFam" id="2.40.10.10:FF:000068">
    <property type="entry name" value="transmembrane protease serine 2"/>
    <property type="match status" value="1"/>
</dbReference>